<dbReference type="AlphaFoldDB" id="E2PVK6"/>
<gene>
    <name evidence="1" type="ORF">SCLAV_2847</name>
</gene>
<dbReference type="Proteomes" id="UP000002357">
    <property type="component" value="Chromosome"/>
</dbReference>
<accession>E2PVK6</accession>
<protein>
    <submittedName>
        <fullName evidence="1">Uncharacterized protein</fullName>
    </submittedName>
</protein>
<name>E2PVK6_STRCL</name>
<reference evidence="1 2" key="1">
    <citation type="journal article" date="2010" name="Genome Biol. Evol.">
        <title>The sequence of a 1.8-mb bacterial linear plasmid reveals a rich evolutionary reservoir of secondary metabolic pathways.</title>
        <authorList>
            <person name="Medema M.H."/>
            <person name="Trefzer A."/>
            <person name="Kovalchuk A."/>
            <person name="van den Berg M."/>
            <person name="Mueller U."/>
            <person name="Heijne W."/>
            <person name="Wu L."/>
            <person name="Alam M.T."/>
            <person name="Ronning C.M."/>
            <person name="Nierman W.C."/>
            <person name="Bovenberg R.A.L."/>
            <person name="Breitling R."/>
            <person name="Takano E."/>
        </authorList>
    </citation>
    <scope>NUCLEOTIDE SEQUENCE [LARGE SCALE GENOMIC DNA]</scope>
    <source>
        <strain evidence="2">ATCC 27064 / DSM 738 / JCM 4710 / NBRC 13307 / NCIMB 12785 / NRRL 3585 / VKM Ac-602</strain>
    </source>
</reference>
<evidence type="ECO:0000313" key="1">
    <source>
        <dbReference type="EMBL" id="EFG07920.1"/>
    </source>
</evidence>
<proteinExistence type="predicted"/>
<dbReference type="EMBL" id="CM000913">
    <property type="protein sequence ID" value="EFG07920.1"/>
    <property type="molecule type" value="Genomic_DNA"/>
</dbReference>
<sequence length="42" mass="4654">MPVPVTVPGARCARGKRVAGHRAAEAQWWSRMCTTTGRYQPL</sequence>
<evidence type="ECO:0000313" key="2">
    <source>
        <dbReference type="Proteomes" id="UP000002357"/>
    </source>
</evidence>
<organism evidence="1 2">
    <name type="scientific">Streptomyces clavuligerus</name>
    <dbReference type="NCBI Taxonomy" id="1901"/>
    <lineage>
        <taxon>Bacteria</taxon>
        <taxon>Bacillati</taxon>
        <taxon>Actinomycetota</taxon>
        <taxon>Actinomycetes</taxon>
        <taxon>Kitasatosporales</taxon>
        <taxon>Streptomycetaceae</taxon>
        <taxon>Streptomyces</taxon>
    </lineage>
</organism>
<keyword evidence="2" id="KW-1185">Reference proteome</keyword>